<gene>
    <name evidence="5" type="primary">CMYA5</name>
</gene>
<feature type="region of interest" description="Disordered" evidence="2">
    <location>
        <begin position="269"/>
        <end position="466"/>
    </location>
</feature>
<feature type="compositionally biased region" description="Polar residues" evidence="2">
    <location>
        <begin position="1878"/>
        <end position="1890"/>
    </location>
</feature>
<evidence type="ECO:0000256" key="2">
    <source>
        <dbReference type="SAM" id="MobiDB-lite"/>
    </source>
</evidence>
<feature type="region of interest" description="Disordered" evidence="2">
    <location>
        <begin position="1"/>
        <end position="205"/>
    </location>
</feature>
<feature type="compositionally biased region" description="Basic and acidic residues" evidence="2">
    <location>
        <begin position="497"/>
        <end position="508"/>
    </location>
</feature>
<keyword evidence="1" id="KW-0175">Coiled coil</keyword>
<feature type="compositionally biased region" description="Low complexity" evidence="2">
    <location>
        <begin position="656"/>
        <end position="672"/>
    </location>
</feature>
<evidence type="ECO:0000259" key="3">
    <source>
        <dbReference type="PROSITE" id="PS50853"/>
    </source>
</evidence>
<feature type="region of interest" description="Disordered" evidence="2">
    <location>
        <begin position="1921"/>
        <end position="1955"/>
    </location>
</feature>
<dbReference type="SMART" id="SM00060">
    <property type="entry name" value="FN3"/>
    <property type="match status" value="2"/>
</dbReference>
<feature type="compositionally biased region" description="Polar residues" evidence="2">
    <location>
        <begin position="1429"/>
        <end position="1444"/>
    </location>
</feature>
<feature type="compositionally biased region" description="Polar residues" evidence="2">
    <location>
        <begin position="1698"/>
        <end position="1713"/>
    </location>
</feature>
<dbReference type="PANTHER" id="PTHR24099">
    <property type="entry name" value="E3 UBIQUITIN-PROTEIN LIGASE TRIM36-RELATED"/>
    <property type="match status" value="1"/>
</dbReference>
<feature type="compositionally biased region" description="Basic and acidic residues" evidence="2">
    <location>
        <begin position="1598"/>
        <end position="1644"/>
    </location>
</feature>
<feature type="compositionally biased region" description="Basic and acidic residues" evidence="2">
    <location>
        <begin position="1732"/>
        <end position="1745"/>
    </location>
</feature>
<feature type="region of interest" description="Disordered" evidence="2">
    <location>
        <begin position="1546"/>
        <end position="1786"/>
    </location>
</feature>
<sequence>MASGDGCPAVQRFPGPDEDQPAAQGRETEDESGGDEGDSEEEEEEEEEEEPDARLSDQDEEGNIKQQCVISDPAFSMVTFQQEDSGITWETRSSRSSEESQTSGVCSLEGSAVHSPPGNVSFIVDEVKKARKRKPRSKQGSPALRRKGNKKRDSLVSQDVPTVDQQEDPLTSESQELNTQKDTSLTGSYDGARKKATSNTPPITGAIYKEHKPLVLKPVYIGTVQYKIKMFNSVKEELIPLQFYGTLPKGYVIKEIHYRKGKDASISLEPDVNNRESNEGFKTGKQATPSLEGDNTKETAPSWRDALSSKGSKSPAFLFSPEDTIKSHVGSPQEVLSATKHTVSSFTSHAPAEQTPELSAPRPGPQHTGVETQPSKAESSSRVPQTPAPVFLETTKGESEPDLPEATETLDPDSSVSPPLQKEVQKEDVFSVDRCASLEEEEEEEEREEEEKFLEAIPPGLAASIPDDFGQERQELITISLEEAGPASEALMPPDLSAKEQKEEREAEPPVSLSEPLVLEKPERGEIETFLPKATSPEPEDLDLVDEEIIEVDYPDSPLVSEKSFPPSPVPEVGKEGEEPLSPILATPEQAALSEVEREENESVSTDSAFVSEYSVPQDLNYEAEKREAASSPAANGKTVSEHDILSEESEESEPESPASGSVSEHSSVPSSTEKPSESQPPLLSAAPSQQMGLSAEEASENGHCSPDSESASPQGTIERQSSLPSKGASERVILSEEAVEDAGLCSSSVASASAQSPSAPTNEPATESRPPPFSAVTSEHTILSVEEASAESGCYAPDSTLASQHAVPPMVTQEATELVTDDTSSVKSEVASEHSVLPEGEEKHLGPHLPDVASVADHSLPPCTTEVTSECQALPFPDTPSEHVVRPSEETTELDRYTPSPTSASEFSVPPYATPELQEEDVEHRSLLHLKGATSPVSFSEEDQEDMEAFSPDSAFVSEFSFPPYASQDVGKRELQSDSPVCLTSPSEHTLFSDEDTEEAELFSPDSASQVSVPPYRIPEANKREIESDELLTAMSASKYSSFSEADEETNPPTVTTPVPEHLSSSQKQNAEPSSLSAPQDLSLLSSANNTEKRESKSDTQTTSMSVSEYLISLQKQRTQLYLEQEAEDVSPLCLSSASDTGETTVSPSVISASPSLPTQSATEKAENNSAAQSSVSPDSVHAMKKEQKHKASLIPRAEGEQMDVLKVQSKEESMPESQQAAARASRDQDMASLPPNVPGSGKKYSAEPILVDEPQKDVKDDLALTVTSEQEQRMLSEGKPSVRKPSSTLKETSLSEPEILLAEKTEMKPDSKVPGESGAPLTDSASSGREKDITQEPPAPENSDLSEEIKTVIEPSLLITTSIIKQDSSLTKLAREEMPTDSSFTTSLEYPVLAKAGKNEFDSGLPSVATSAGEHSVFKEEEKVTWKGSSSPFETAATQQSAWPEVEPEIKSDLPPSVASMSEHSMLPKVDSEKVKPELPISKTLSSQHPEVFNEAKVENDQGRPISRAPDAERFVLSQGSVSASEVSGPEHILSVNLDGEMKEKEIELPSSQNVSSTPKLAVASGKNERLASSSPELENSVSEDLAPPLLTLSGDKNKQAVETAETKETPMKEDFIAPKEEKRVLEKPERDLASHHEEKQPEGVPWSVSGLSDLMAERPRPALPDEEHADQTRKPVLPHSAKESPLSLQGLAPTIDTSSSNGETSLANTLEETKLASKQKSEVSAGNIERNEVQEKEVHSLGESESLILEKTISEPSRPCKEEGQGESRLPPESILQKAAGQVKSEMIPPTFKVAHFLTESGKSSVDSEEEADESIAPVSEAKPSAESKVQLKVADDAEQRRKPASEEKSLLSVKPRSSTGTETPSSESPEEMQKASNQQKAVTQSLPEEKGKKGISSFTSWMSSLFFGSNIPDNKVAGKEDSEVQPSLTVEKVVTRIEPTSTTPADFTAAEKPTDHLTPETKLYMARESGGISVTYDENEDSKVKQTSLTDVSSQSKSNFEMSNDNYRKQEILGNSKESDLNSVVTSASGEIHLGTQSILEEAKNAIPLHVNNTQITQEPETSALKWNISVLKEEPRRDQKEKSLLSLDVVEKVPQEPKSAPLSLTSTTLMKESVEPESIILPVEESKDKITDLGKGQLQKEIPKLTSLKMPEEEIEFSSVSPLKKEDNWETPLSSLAEKKVLAENQETVTPLELRESDEIEQVQVARGLAPISLEESKDAALFRQLCQNEDHKERHTITKEEEGEEKEEQSAVFSEGKKHQETYPCSVNAARPMPGESAMSVGHDVGDTQSLSVVESTPDTGNSEAVISEAYPKIKALDTQSVKENNTLVEKSKTFIPADHLCHKDRGDQALLKEGNLVLENVGRDVVSHMERKGQVTIVEPSKGGSSDITKESLKQESLDKESGKTSRHLFVEAESLETPPDLVSTVKPQTLVSGTSPAISAAKNQERSWSELTPERHTVYTIQTSKDQTPEIPRQSVVISKHHLEAVEDADIQEPCSSPHSNYAQFIASASTTSADQTGNTALEPEDTYEREKGFTVTSKPARLTEDQKSAFSIISEGCEILNIHAPAFISSIDQEESEQLQEKLEYLEEKSSLRNRPLHDNGEAVAYDKTLKTQLGDPNKKVVSPEGDRHKVGHNIQEEIVTTPETDELASTEPTVPSEEDYFEKYTLIDYNISPVPEKQKTPWKSSIEAELSKELSEEAISFSESTEESALEREYKLVKLDEHFYGVEKDQNKLSHPENQKFLDIQKPADRAASQGVHRDVDSKSPGMPLFNEEEGVLTPTQIFPTTVKAAHPELLEEPPALTFLYRDLYEDAVGEKQKEGDTVSEGGDSVNSEASFPHRNSDTEDGTGLYFEKYILKDDILHDVSIPQKDQQQGLEAKAVGKDDSYQPIVAEGEVWGRGRFGTIWGDKSLGEDQKAISREGEPAGQAETLGSEAQQKKAPITEEVTIATQKISYAIPFRDTHHVLERVDDTSNQNNEAGNASPEENLNVPVQVSFPEGEFAPGAACIQETMQKKSEVAISPEPSEERLRNSPIQDEYEFAESLNYEVVTQDLAEERNSVAMPENVLWQEKEAFEHTSDHEFVSKAEQSMSAEQKELDTERTQDQLSSELATKKQEEKESKRSQVDTYCYTCKSPISAVDKGSGLHKDHEVSTLDAAISAIKVQLAGFLENLQEKSLRIEAFVSEIESFFHTVEENCRKNEKRLEEQNEEMTKKVLAQYDEKAQSFEEVKKKKMEFLHDQMVHFLRSMDTAKDTLETIVREAEELDETVFLTSFEEINERLLSAMESTASLENMPADFSLFEHYDDSPARSDQLLKQVAVPQPPRLEPQESSSATSRTIAVYWSMNKEDVVDSFQVYCMEEPQDEQEGDELVEEYRLTVKESYCIFEDLEPDRCYQVWVMAVNFTGCSLPSERAIFRTAPSTPMIRAEDCTVCWNTATIRWRPANPEATESYTLEYCRQNSLEGEGLRSFSGIKGLQLKVSLQPNDNYFFYVRAINTFGTSEQSEAVLISTRGKCSLCTADCLCSSPSPT</sequence>
<feature type="domain" description="Fibronectin type-III" evidence="3">
    <location>
        <begin position="3329"/>
        <end position="3430"/>
    </location>
</feature>
<evidence type="ECO:0000313" key="4">
    <source>
        <dbReference type="Proteomes" id="UP001652624"/>
    </source>
</evidence>
<feature type="region of interest" description="Disordered" evidence="2">
    <location>
        <begin position="1135"/>
        <end position="1351"/>
    </location>
</feature>
<feature type="compositionally biased region" description="Acidic residues" evidence="2">
    <location>
        <begin position="538"/>
        <end position="554"/>
    </location>
</feature>
<feature type="compositionally biased region" description="Polar residues" evidence="2">
    <location>
        <begin position="1286"/>
        <end position="1297"/>
    </location>
</feature>
<dbReference type="Gene3D" id="2.60.40.10">
    <property type="entry name" value="Immunoglobulins"/>
    <property type="match status" value="2"/>
</dbReference>
<feature type="compositionally biased region" description="Polar residues" evidence="2">
    <location>
        <begin position="369"/>
        <end position="384"/>
    </location>
</feature>
<feature type="region of interest" description="Disordered" evidence="2">
    <location>
        <begin position="2239"/>
        <end position="2266"/>
    </location>
</feature>
<feature type="compositionally biased region" description="Low complexity" evidence="2">
    <location>
        <begin position="1859"/>
        <end position="1871"/>
    </location>
</feature>
<feature type="compositionally biased region" description="Basic and acidic residues" evidence="2">
    <location>
        <begin position="881"/>
        <end position="897"/>
    </location>
</feature>
<dbReference type="InterPro" id="IPR050617">
    <property type="entry name" value="E3_ligase_FN3/SPRY"/>
</dbReference>
<feature type="compositionally biased region" description="Basic and acidic residues" evidence="2">
    <location>
        <begin position="2395"/>
        <end position="2411"/>
    </location>
</feature>
<feature type="compositionally biased region" description="Basic and acidic residues" evidence="2">
    <location>
        <begin position="518"/>
        <end position="527"/>
    </location>
</feature>
<feature type="region of interest" description="Disordered" evidence="2">
    <location>
        <begin position="1803"/>
        <end position="1898"/>
    </location>
</feature>
<protein>
    <submittedName>
        <fullName evidence="5">Cardiomyopathy-associated protein 5</fullName>
    </submittedName>
</protein>
<feature type="compositionally biased region" description="Acidic residues" evidence="2">
    <location>
        <begin position="28"/>
        <end position="51"/>
    </location>
</feature>
<feature type="compositionally biased region" description="Polar residues" evidence="2">
    <location>
        <begin position="708"/>
        <end position="725"/>
    </location>
</feature>
<feature type="compositionally biased region" description="Polar residues" evidence="2">
    <location>
        <begin position="1064"/>
        <end position="1091"/>
    </location>
</feature>
<feature type="region of interest" description="Disordered" evidence="2">
    <location>
        <begin position="2926"/>
        <end position="2948"/>
    </location>
</feature>
<feature type="compositionally biased region" description="Polar residues" evidence="2">
    <location>
        <begin position="1552"/>
        <end position="1561"/>
    </location>
</feature>
<feature type="compositionally biased region" description="Basic and acidic residues" evidence="2">
    <location>
        <begin position="1494"/>
        <end position="1504"/>
    </location>
</feature>
<feature type="compositionally biased region" description="Polar residues" evidence="2">
    <location>
        <begin position="1989"/>
        <end position="2004"/>
    </location>
</feature>
<feature type="compositionally biased region" description="Acidic residues" evidence="2">
    <location>
        <begin position="400"/>
        <end position="411"/>
    </location>
</feature>
<feature type="region of interest" description="Disordered" evidence="2">
    <location>
        <begin position="1408"/>
        <end position="1513"/>
    </location>
</feature>
<feature type="coiled-coil region" evidence="1">
    <location>
        <begin position="3199"/>
        <end position="3230"/>
    </location>
</feature>
<feature type="compositionally biased region" description="Basic and acidic residues" evidence="2">
    <location>
        <begin position="1837"/>
        <end position="1853"/>
    </location>
</feature>
<feature type="region of interest" description="Disordered" evidence="2">
    <location>
        <begin position="483"/>
        <end position="779"/>
    </location>
</feature>
<feature type="compositionally biased region" description="Low complexity" evidence="2">
    <location>
        <begin position="747"/>
        <end position="760"/>
    </location>
</feature>
<feature type="compositionally biased region" description="Polar residues" evidence="2">
    <location>
        <begin position="978"/>
        <end position="991"/>
    </location>
</feature>
<feature type="compositionally biased region" description="Basic and acidic residues" evidence="2">
    <location>
        <begin position="3102"/>
        <end position="3112"/>
    </location>
</feature>
<dbReference type="InterPro" id="IPR013783">
    <property type="entry name" value="Ig-like_fold"/>
</dbReference>
<keyword evidence="4" id="KW-1185">Reference proteome</keyword>
<dbReference type="RefSeq" id="XP_060057075.1">
    <property type="nucleotide sequence ID" value="XM_060201092.1"/>
</dbReference>
<name>A0ABM3Y7M9_ERIEU</name>
<proteinExistence type="predicted"/>
<dbReference type="PROSITE" id="PS50853">
    <property type="entry name" value="FN3"/>
    <property type="match status" value="2"/>
</dbReference>
<dbReference type="SUPFAM" id="SSF49265">
    <property type="entry name" value="Fibronectin type III"/>
    <property type="match status" value="1"/>
</dbReference>
<evidence type="ECO:0000256" key="1">
    <source>
        <dbReference type="SAM" id="Coils"/>
    </source>
</evidence>
<dbReference type="CDD" id="cd00063">
    <property type="entry name" value="FN3"/>
    <property type="match status" value="2"/>
</dbReference>
<feature type="compositionally biased region" description="Polar residues" evidence="2">
    <location>
        <begin position="678"/>
        <end position="693"/>
    </location>
</feature>
<feature type="compositionally biased region" description="Polar residues" evidence="2">
    <location>
        <begin position="1036"/>
        <end position="1045"/>
    </location>
</feature>
<reference evidence="5" key="1">
    <citation type="submission" date="2025-08" db="UniProtKB">
        <authorList>
            <consortium name="RefSeq"/>
        </authorList>
    </citation>
    <scope>IDENTIFICATION</scope>
</reference>
<organism evidence="4 5">
    <name type="scientific">Erinaceus europaeus</name>
    <name type="common">Western European hedgehog</name>
    <dbReference type="NCBI Taxonomy" id="9365"/>
    <lineage>
        <taxon>Eukaryota</taxon>
        <taxon>Metazoa</taxon>
        <taxon>Chordata</taxon>
        <taxon>Craniata</taxon>
        <taxon>Vertebrata</taxon>
        <taxon>Euteleostomi</taxon>
        <taxon>Mammalia</taxon>
        <taxon>Eutheria</taxon>
        <taxon>Laurasiatheria</taxon>
        <taxon>Eulipotyphla</taxon>
        <taxon>Erinaceidae</taxon>
        <taxon>Erinaceinae</taxon>
        <taxon>Erinaceus</taxon>
    </lineage>
</organism>
<dbReference type="Proteomes" id="UP001652624">
    <property type="component" value="Chromosome 11"/>
</dbReference>
<dbReference type="GeneID" id="103109945"/>
<feature type="compositionally biased region" description="Acidic residues" evidence="2">
    <location>
        <begin position="438"/>
        <end position="452"/>
    </location>
</feature>
<feature type="domain" description="Fibronectin type-III" evidence="3">
    <location>
        <begin position="3431"/>
        <end position="3523"/>
    </location>
</feature>
<feature type="compositionally biased region" description="Polar residues" evidence="2">
    <location>
        <begin position="334"/>
        <end position="348"/>
    </location>
</feature>
<dbReference type="PANTHER" id="PTHR24099:SF7">
    <property type="entry name" value="CARDIOMYOPATHY-ASSOCIATED PROTEIN 5"/>
    <property type="match status" value="1"/>
</dbReference>
<feature type="region of interest" description="Disordered" evidence="2">
    <location>
        <begin position="2758"/>
        <end position="2777"/>
    </location>
</feature>
<feature type="region of interest" description="Disordered" evidence="2">
    <location>
        <begin position="969"/>
        <end position="1107"/>
    </location>
</feature>
<feature type="region of interest" description="Disordered" evidence="2">
    <location>
        <begin position="1981"/>
        <end position="2004"/>
    </location>
</feature>
<feature type="region of interest" description="Disordered" evidence="2">
    <location>
        <begin position="2386"/>
        <end position="2413"/>
    </location>
</feature>
<dbReference type="Gene3D" id="3.30.160.60">
    <property type="entry name" value="Classic Zinc Finger"/>
    <property type="match status" value="1"/>
</dbReference>
<feature type="compositionally biased region" description="Polar residues" evidence="2">
    <location>
        <begin position="155"/>
        <end position="187"/>
    </location>
</feature>
<feature type="region of interest" description="Disordered" evidence="2">
    <location>
        <begin position="818"/>
        <end position="953"/>
    </location>
</feature>
<evidence type="ECO:0000313" key="5">
    <source>
        <dbReference type="RefSeq" id="XP_060057075.1"/>
    </source>
</evidence>
<feature type="compositionally biased region" description="Basic and acidic residues" evidence="2">
    <location>
        <begin position="1658"/>
        <end position="1676"/>
    </location>
</feature>
<accession>A0ABM3Y7M9</accession>
<feature type="region of interest" description="Disordered" evidence="2">
    <location>
        <begin position="2825"/>
        <end position="2854"/>
    </location>
</feature>
<feature type="compositionally biased region" description="Polar residues" evidence="2">
    <location>
        <begin position="1573"/>
        <end position="1585"/>
    </location>
</feature>
<feature type="compositionally biased region" description="Basic and acidic residues" evidence="2">
    <location>
        <begin position="1303"/>
        <end position="1315"/>
    </location>
</feature>
<feature type="compositionally biased region" description="Basic and acidic residues" evidence="2">
    <location>
        <begin position="1714"/>
        <end position="1724"/>
    </location>
</feature>
<feature type="region of interest" description="Disordered" evidence="2">
    <location>
        <begin position="3093"/>
        <end position="3128"/>
    </location>
</feature>
<dbReference type="InterPro" id="IPR003961">
    <property type="entry name" value="FN3_dom"/>
</dbReference>
<feature type="compositionally biased region" description="Low complexity" evidence="2">
    <location>
        <begin position="1052"/>
        <end position="1062"/>
    </location>
</feature>
<feature type="compositionally biased region" description="Basic and acidic residues" evidence="2">
    <location>
        <begin position="1418"/>
        <end position="1427"/>
    </location>
</feature>
<dbReference type="InterPro" id="IPR036116">
    <property type="entry name" value="FN3_sf"/>
</dbReference>
<feature type="compositionally biased region" description="Basic and acidic residues" evidence="2">
    <location>
        <begin position="1255"/>
        <end position="1264"/>
    </location>
</feature>
<feature type="compositionally biased region" description="Polar residues" evidence="2">
    <location>
        <begin position="1135"/>
        <end position="1179"/>
    </location>
</feature>